<feature type="domain" description="HTH luxR-type" evidence="4">
    <location>
        <begin position="178"/>
        <end position="242"/>
    </location>
</feature>
<dbReference type="InterPro" id="IPR000792">
    <property type="entry name" value="Tscrpt_reg_LuxR_C"/>
</dbReference>
<dbReference type="SMART" id="SM00421">
    <property type="entry name" value="HTH_LUXR"/>
    <property type="match status" value="1"/>
</dbReference>
<dbReference type="RefSeq" id="WP_072854684.1">
    <property type="nucleotide sequence ID" value="NZ_FQVI01000040.1"/>
</dbReference>
<protein>
    <submittedName>
        <fullName evidence="5">Regulatory protein, luxR family</fullName>
    </submittedName>
</protein>
<dbReference type="SUPFAM" id="SSF46894">
    <property type="entry name" value="C-terminal effector domain of the bipartite response regulators"/>
    <property type="match status" value="1"/>
</dbReference>
<reference evidence="5 6" key="1">
    <citation type="submission" date="2016-11" db="EMBL/GenBank/DDBJ databases">
        <authorList>
            <person name="Jaros S."/>
            <person name="Januszkiewicz K."/>
            <person name="Wedrychowicz H."/>
        </authorList>
    </citation>
    <scope>NUCLEOTIDE SEQUENCE [LARGE SCALE GENOMIC DNA]</scope>
    <source>
        <strain evidence="5 6">DSM 17459</strain>
    </source>
</reference>
<evidence type="ECO:0000313" key="5">
    <source>
        <dbReference type="EMBL" id="SHF54246.1"/>
    </source>
</evidence>
<dbReference type="InterPro" id="IPR016032">
    <property type="entry name" value="Sig_transdc_resp-reg_C-effctor"/>
</dbReference>
<accession>A0A1M5CHS3</accession>
<dbReference type="Pfam" id="PF00196">
    <property type="entry name" value="GerE"/>
    <property type="match status" value="1"/>
</dbReference>
<gene>
    <name evidence="5" type="ORF">SAMN02745158_04158</name>
</gene>
<evidence type="ECO:0000256" key="1">
    <source>
        <dbReference type="ARBA" id="ARBA00023015"/>
    </source>
</evidence>
<dbReference type="CDD" id="cd06170">
    <property type="entry name" value="LuxR_C_like"/>
    <property type="match status" value="1"/>
</dbReference>
<sequence length="242" mass="28616">MVPIRELPWEYIHRFLLSSGSIHEQRQFCEHALRSLNTLVPYDQARLLYIDKCRYVSDVTLLGVEKWWWDMYMGYYSKIEDSRYFIRNKSVNQIHVYDWSMLNGEFVRDYVRPQGLRYSTGFGLTDRDGGIQCVFCLDRTSVTPYTERELAVLEVLRSHLENLYRGMQASEKLGNERPYNPVYHLLTPREQEIARLLCEGKVPGEIGKILYISVATVYCHLRNIHSKLHVSSRQELILRLMN</sequence>
<dbReference type="GO" id="GO:0003677">
    <property type="term" value="F:DNA binding"/>
    <property type="evidence" value="ECO:0007669"/>
    <property type="project" value="UniProtKB-KW"/>
</dbReference>
<evidence type="ECO:0000259" key="4">
    <source>
        <dbReference type="PROSITE" id="PS50043"/>
    </source>
</evidence>
<dbReference type="STRING" id="1122155.SAMN02745158_04158"/>
<name>A0A1M5CHS3_9CLOT</name>
<evidence type="ECO:0000313" key="6">
    <source>
        <dbReference type="Proteomes" id="UP000184245"/>
    </source>
</evidence>
<evidence type="ECO:0000256" key="2">
    <source>
        <dbReference type="ARBA" id="ARBA00023125"/>
    </source>
</evidence>
<organism evidence="5 6">
    <name type="scientific">Lactonifactor longoviformis DSM 17459</name>
    <dbReference type="NCBI Taxonomy" id="1122155"/>
    <lineage>
        <taxon>Bacteria</taxon>
        <taxon>Bacillati</taxon>
        <taxon>Bacillota</taxon>
        <taxon>Clostridia</taxon>
        <taxon>Eubacteriales</taxon>
        <taxon>Clostridiaceae</taxon>
        <taxon>Lactonifactor</taxon>
    </lineage>
</organism>
<dbReference type="GO" id="GO:0006355">
    <property type="term" value="P:regulation of DNA-templated transcription"/>
    <property type="evidence" value="ECO:0007669"/>
    <property type="project" value="InterPro"/>
</dbReference>
<dbReference type="InterPro" id="IPR036388">
    <property type="entry name" value="WH-like_DNA-bd_sf"/>
</dbReference>
<dbReference type="PRINTS" id="PR00038">
    <property type="entry name" value="HTHLUXR"/>
</dbReference>
<evidence type="ECO:0000256" key="3">
    <source>
        <dbReference type="ARBA" id="ARBA00023163"/>
    </source>
</evidence>
<keyword evidence="6" id="KW-1185">Reference proteome</keyword>
<dbReference type="PANTHER" id="PTHR44688:SF16">
    <property type="entry name" value="DNA-BINDING TRANSCRIPTIONAL ACTIVATOR DEVR_DOSR"/>
    <property type="match status" value="1"/>
</dbReference>
<proteinExistence type="predicted"/>
<dbReference type="PROSITE" id="PS50043">
    <property type="entry name" value="HTH_LUXR_2"/>
    <property type="match status" value="1"/>
</dbReference>
<keyword evidence="1" id="KW-0805">Transcription regulation</keyword>
<dbReference type="Gene3D" id="1.10.10.10">
    <property type="entry name" value="Winged helix-like DNA-binding domain superfamily/Winged helix DNA-binding domain"/>
    <property type="match status" value="1"/>
</dbReference>
<dbReference type="PANTHER" id="PTHR44688">
    <property type="entry name" value="DNA-BINDING TRANSCRIPTIONAL ACTIVATOR DEVR_DOSR"/>
    <property type="match status" value="1"/>
</dbReference>
<dbReference type="OrthoDB" id="1662986at2"/>
<keyword evidence="2" id="KW-0238">DNA-binding</keyword>
<dbReference type="EMBL" id="FQVI01000040">
    <property type="protein sequence ID" value="SHF54246.1"/>
    <property type="molecule type" value="Genomic_DNA"/>
</dbReference>
<dbReference type="AlphaFoldDB" id="A0A1M5CHS3"/>
<keyword evidence="3" id="KW-0804">Transcription</keyword>
<dbReference type="Proteomes" id="UP000184245">
    <property type="component" value="Unassembled WGS sequence"/>
</dbReference>